<evidence type="ECO:0000256" key="6">
    <source>
        <dbReference type="ARBA" id="ARBA00023316"/>
    </source>
</evidence>
<dbReference type="GO" id="GO:0009002">
    <property type="term" value="F:serine-type D-Ala-D-Ala carboxypeptidase activity"/>
    <property type="evidence" value="ECO:0007669"/>
    <property type="project" value="InterPro"/>
</dbReference>
<comment type="caution">
    <text evidence="9">The sequence shown here is derived from an EMBL/GenBank/DDBJ whole genome shotgun (WGS) entry which is preliminary data.</text>
</comment>
<evidence type="ECO:0000256" key="2">
    <source>
        <dbReference type="ARBA" id="ARBA00022729"/>
    </source>
</evidence>
<dbReference type="GO" id="GO:0009252">
    <property type="term" value="P:peptidoglycan biosynthetic process"/>
    <property type="evidence" value="ECO:0007669"/>
    <property type="project" value="UniProtKB-KW"/>
</dbReference>
<evidence type="ECO:0000256" key="3">
    <source>
        <dbReference type="ARBA" id="ARBA00022801"/>
    </source>
</evidence>
<evidence type="ECO:0000256" key="5">
    <source>
        <dbReference type="ARBA" id="ARBA00022984"/>
    </source>
</evidence>
<dbReference type="EMBL" id="LCJG01000054">
    <property type="protein sequence ID" value="KKT71851.1"/>
    <property type="molecule type" value="Genomic_DNA"/>
</dbReference>
<dbReference type="InterPro" id="IPR001967">
    <property type="entry name" value="Peptidase_S11_N"/>
</dbReference>
<feature type="non-terminal residue" evidence="9">
    <location>
        <position position="1"/>
    </location>
</feature>
<evidence type="ECO:0000313" key="9">
    <source>
        <dbReference type="EMBL" id="KKT71851.1"/>
    </source>
</evidence>
<keyword evidence="5" id="KW-0573">Peptidoglycan synthesis</keyword>
<organism evidence="9 10">
    <name type="scientific">Candidatus Collierbacteria bacterium GW2011_GWB1_44_6</name>
    <dbReference type="NCBI Taxonomy" id="1618384"/>
    <lineage>
        <taxon>Bacteria</taxon>
        <taxon>Candidatus Collieribacteriota</taxon>
    </lineage>
</organism>
<comment type="similarity">
    <text evidence="1 7">Belongs to the peptidase S11 family.</text>
</comment>
<sequence length="123" mass="13113">MGLTQGEKLTLEELLYGSMLVSGNDAAVTIAEGVSGSENAFVDAMNSTADDMGLSDTKFVNASGLDDDGKRHQKHLNTRGKLLLVEIPPYLPHAVRNLSADFPGFLLELADAPQTGVEKLNII</sequence>
<dbReference type="GO" id="GO:0071555">
    <property type="term" value="P:cell wall organization"/>
    <property type="evidence" value="ECO:0007669"/>
    <property type="project" value="UniProtKB-KW"/>
</dbReference>
<dbReference type="AlphaFoldDB" id="A0A0G1JJQ3"/>
<name>A0A0G1JJQ3_9BACT</name>
<dbReference type="GO" id="GO:0006508">
    <property type="term" value="P:proteolysis"/>
    <property type="evidence" value="ECO:0007669"/>
    <property type="project" value="InterPro"/>
</dbReference>
<accession>A0A0G1JJQ3</accession>
<keyword evidence="4" id="KW-0133">Cell shape</keyword>
<dbReference type="GO" id="GO:0008360">
    <property type="term" value="P:regulation of cell shape"/>
    <property type="evidence" value="ECO:0007669"/>
    <property type="project" value="UniProtKB-KW"/>
</dbReference>
<dbReference type="InterPro" id="IPR012338">
    <property type="entry name" value="Beta-lactam/transpept-like"/>
</dbReference>
<protein>
    <submittedName>
        <fullName evidence="9">D-alanyl-D-alanine carboxypeptidase</fullName>
    </submittedName>
</protein>
<evidence type="ECO:0000256" key="1">
    <source>
        <dbReference type="ARBA" id="ARBA00007164"/>
    </source>
</evidence>
<keyword evidence="6" id="KW-0961">Cell wall biogenesis/degradation</keyword>
<dbReference type="PATRIC" id="fig|1618384.3.peg.1033"/>
<evidence type="ECO:0000313" key="10">
    <source>
        <dbReference type="Proteomes" id="UP000034835"/>
    </source>
</evidence>
<dbReference type="PRINTS" id="PR00725">
    <property type="entry name" value="DADACBPTASE1"/>
</dbReference>
<proteinExistence type="inferred from homology"/>
<reference evidence="9 10" key="1">
    <citation type="journal article" date="2015" name="Nature">
        <title>rRNA introns, odd ribosomes, and small enigmatic genomes across a large radiation of phyla.</title>
        <authorList>
            <person name="Brown C.T."/>
            <person name="Hug L.A."/>
            <person name="Thomas B.C."/>
            <person name="Sharon I."/>
            <person name="Castelle C.J."/>
            <person name="Singh A."/>
            <person name="Wilkins M.J."/>
            <person name="Williams K.H."/>
            <person name="Banfield J.F."/>
        </authorList>
    </citation>
    <scope>NUCLEOTIDE SEQUENCE [LARGE SCALE GENOMIC DNA]</scope>
</reference>
<keyword evidence="9" id="KW-0121">Carboxypeptidase</keyword>
<dbReference type="Gene3D" id="3.40.710.10">
    <property type="entry name" value="DD-peptidase/beta-lactamase superfamily"/>
    <property type="match status" value="1"/>
</dbReference>
<dbReference type="InterPro" id="IPR018044">
    <property type="entry name" value="Peptidase_S11"/>
</dbReference>
<evidence type="ECO:0000256" key="4">
    <source>
        <dbReference type="ARBA" id="ARBA00022960"/>
    </source>
</evidence>
<gene>
    <name evidence="9" type="ORF">UW68_C0054G0001</name>
</gene>
<evidence type="ECO:0000259" key="8">
    <source>
        <dbReference type="Pfam" id="PF00768"/>
    </source>
</evidence>
<feature type="domain" description="Peptidase S11 D-alanyl-D-alanine carboxypeptidase A N-terminal" evidence="8">
    <location>
        <begin position="3"/>
        <end position="70"/>
    </location>
</feature>
<dbReference type="Proteomes" id="UP000034835">
    <property type="component" value="Unassembled WGS sequence"/>
</dbReference>
<keyword evidence="3" id="KW-0378">Hydrolase</keyword>
<dbReference type="STRING" id="1618384.UW68_C0054G0001"/>
<dbReference type="SUPFAM" id="SSF56601">
    <property type="entry name" value="beta-lactamase/transpeptidase-like"/>
    <property type="match status" value="1"/>
</dbReference>
<keyword evidence="9" id="KW-0645">Protease</keyword>
<dbReference type="Pfam" id="PF00768">
    <property type="entry name" value="Peptidase_S11"/>
    <property type="match status" value="1"/>
</dbReference>
<evidence type="ECO:0000256" key="7">
    <source>
        <dbReference type="RuleBase" id="RU004016"/>
    </source>
</evidence>
<keyword evidence="2" id="KW-0732">Signal</keyword>